<keyword evidence="3" id="KW-1185">Reference proteome</keyword>
<reference evidence="2 3" key="1">
    <citation type="submission" date="2023-01" db="EMBL/GenBank/DDBJ databases">
        <title>Analysis of 21 Apiospora genomes using comparative genomics revels a genus with tremendous synthesis potential of carbohydrate active enzymes and secondary metabolites.</title>
        <authorList>
            <person name="Sorensen T."/>
        </authorList>
    </citation>
    <scope>NUCLEOTIDE SEQUENCE [LARGE SCALE GENOMIC DNA]</scope>
    <source>
        <strain evidence="2 3">CBS 20057</strain>
    </source>
</reference>
<dbReference type="Proteomes" id="UP001396898">
    <property type="component" value="Unassembled WGS sequence"/>
</dbReference>
<feature type="compositionally biased region" description="Polar residues" evidence="1">
    <location>
        <begin position="87"/>
        <end position="99"/>
    </location>
</feature>
<name>A0ABR1R8S6_9PEZI</name>
<protein>
    <submittedName>
        <fullName evidence="2">Uncharacterized protein</fullName>
    </submittedName>
</protein>
<proteinExistence type="predicted"/>
<gene>
    <name evidence="2" type="ORF">PG991_012132</name>
</gene>
<accession>A0ABR1R8S6</accession>
<evidence type="ECO:0000313" key="3">
    <source>
        <dbReference type="Proteomes" id="UP001396898"/>
    </source>
</evidence>
<evidence type="ECO:0000313" key="2">
    <source>
        <dbReference type="EMBL" id="KAK8005835.1"/>
    </source>
</evidence>
<feature type="region of interest" description="Disordered" evidence="1">
    <location>
        <begin position="149"/>
        <end position="175"/>
    </location>
</feature>
<feature type="region of interest" description="Disordered" evidence="1">
    <location>
        <begin position="84"/>
        <end position="108"/>
    </location>
</feature>
<dbReference type="EMBL" id="JAQQWI010000017">
    <property type="protein sequence ID" value="KAK8005835.1"/>
    <property type="molecule type" value="Genomic_DNA"/>
</dbReference>
<organism evidence="2 3">
    <name type="scientific">Apiospora marii</name>
    <dbReference type="NCBI Taxonomy" id="335849"/>
    <lineage>
        <taxon>Eukaryota</taxon>
        <taxon>Fungi</taxon>
        <taxon>Dikarya</taxon>
        <taxon>Ascomycota</taxon>
        <taxon>Pezizomycotina</taxon>
        <taxon>Sordariomycetes</taxon>
        <taxon>Xylariomycetidae</taxon>
        <taxon>Amphisphaeriales</taxon>
        <taxon>Apiosporaceae</taxon>
        <taxon>Apiospora</taxon>
    </lineage>
</organism>
<evidence type="ECO:0000256" key="1">
    <source>
        <dbReference type="SAM" id="MobiDB-lite"/>
    </source>
</evidence>
<sequence>MTKEATCAYAIGTLNDSEFEGSCLSRRLSARQGALVRGLSQLRGWSFSRTTLGAQYNWKPPWCRHSSPEGLKKSRSALELRRHATFEPSTRSSGLSETTKLFDAGPNEGASARELYSRHQRHRAERRRRASFARAAVFRLAPNEVDTNAQSLTGPHLHRAGKAKGAPGWKREGGLKGFRGWDRTGVAAGRF</sequence>
<comment type="caution">
    <text evidence="2">The sequence shown here is derived from an EMBL/GenBank/DDBJ whole genome shotgun (WGS) entry which is preliminary data.</text>
</comment>